<dbReference type="OMA" id="ADESGWE"/>
<feature type="compositionally biased region" description="Low complexity" evidence="1">
    <location>
        <begin position="252"/>
        <end position="261"/>
    </location>
</feature>
<feature type="transmembrane region" description="Helical" evidence="2">
    <location>
        <begin position="193"/>
        <end position="214"/>
    </location>
</feature>
<dbReference type="Proteomes" id="UP000199069">
    <property type="component" value="Unassembled WGS sequence"/>
</dbReference>
<keyword evidence="2" id="KW-1133">Transmembrane helix</keyword>
<evidence type="ECO:0000256" key="1">
    <source>
        <dbReference type="SAM" id="MobiDB-lite"/>
    </source>
</evidence>
<reference evidence="3 4" key="1">
    <citation type="submission" date="2015-07" db="EMBL/GenBank/DDBJ databases">
        <authorList>
            <person name="Cajimat M.N.B."/>
            <person name="Milazzo M.L."/>
            <person name="Fulhorst C.F."/>
        </authorList>
    </citation>
    <scope>NUCLEOTIDE SEQUENCE [LARGE SCALE GENOMIC DNA]</scope>
    <source>
        <strain evidence="3">Single colony</strain>
    </source>
</reference>
<proteinExistence type="predicted"/>
<name>A0A0K3CPS3_RHOTO</name>
<evidence type="ECO:0000313" key="4">
    <source>
        <dbReference type="Proteomes" id="UP000199069"/>
    </source>
</evidence>
<feature type="compositionally biased region" description="Low complexity" evidence="1">
    <location>
        <begin position="107"/>
        <end position="129"/>
    </location>
</feature>
<dbReference type="EMBL" id="CWKI01000013">
    <property type="protein sequence ID" value="CTR10455.1"/>
    <property type="molecule type" value="Genomic_DNA"/>
</dbReference>
<feature type="region of interest" description="Disordered" evidence="1">
    <location>
        <begin position="240"/>
        <end position="270"/>
    </location>
</feature>
<feature type="non-terminal residue" evidence="3">
    <location>
        <position position="569"/>
    </location>
</feature>
<organism evidence="3 4">
    <name type="scientific">Rhodotorula toruloides</name>
    <name type="common">Yeast</name>
    <name type="synonym">Rhodosporidium toruloides</name>
    <dbReference type="NCBI Taxonomy" id="5286"/>
    <lineage>
        <taxon>Eukaryota</taxon>
        <taxon>Fungi</taxon>
        <taxon>Dikarya</taxon>
        <taxon>Basidiomycota</taxon>
        <taxon>Pucciniomycotina</taxon>
        <taxon>Microbotryomycetes</taxon>
        <taxon>Sporidiobolales</taxon>
        <taxon>Sporidiobolaceae</taxon>
        <taxon>Rhodotorula</taxon>
    </lineage>
</organism>
<keyword evidence="2" id="KW-0472">Membrane</keyword>
<feature type="region of interest" description="Disordered" evidence="1">
    <location>
        <begin position="98"/>
        <end position="129"/>
    </location>
</feature>
<keyword evidence="4" id="KW-1185">Reference proteome</keyword>
<feature type="transmembrane region" description="Helical" evidence="2">
    <location>
        <begin position="482"/>
        <end position="507"/>
    </location>
</feature>
<evidence type="ECO:0000313" key="3">
    <source>
        <dbReference type="EMBL" id="CTR10455.1"/>
    </source>
</evidence>
<sequence>MSDIASFRRCQGVNPYLFIERYLHYLFNPLLTPGFDAQLYVLWALMGYQHALFTLFSLASCAVLVGYNNNFRGVALLQRFQAHAYFWRSLVWRQSSPRKRRRRRTSSRQNSPSACTLRASSSSSPSFSSTSYTTFAWTNTWDAGMVLLTTLTSLGQARPNDPAQAPEAAIAAQFNKVTDQLQFFIHMLQAVHALYVFTMLVIIGVNLGGLGLLFTLRRQIKFNSHCLLSQIRRAGGCGRRRAGPRLFKPGQSSSSSSSADESGWEEDEEERATRLEREVARLGRLDSSTPAGPDRLVLGGTLLPKSLSSLKQAHRAALLVEWTRRWMLASSPGAALRAVDSRPPGPPFVRTLHSLDRVHSTILAILWLDFNDLGSSKARMGLGTGLCECGEVVETRQHYLFDCLLYTEERQQLRREIGASNLKMDKIFSPRFFRPLLRFILAPYRFPQLYAPLPLVAPAAPGGSPSQQAKQLLVLKKVEWDLIVFLAAIVVMSTVFLALALWLAILPSSVYSSWRTMEVSFYLSVDCSLTFLTLSSTRHLLSSSSRFASVIGIHGRQVNSRRTLREEEQ</sequence>
<keyword evidence="2" id="KW-0812">Transmembrane</keyword>
<protein>
    <submittedName>
        <fullName evidence="3">FGENESH: predicted gene_13.146 protein</fullName>
    </submittedName>
</protein>
<evidence type="ECO:0000256" key="2">
    <source>
        <dbReference type="SAM" id="Phobius"/>
    </source>
</evidence>
<accession>A0A0K3CPS3</accession>
<gene>
    <name evidence="3" type="primary">FGENESH: predicted gene_13.146</name>
    <name evidence="3" type="ORF">BN2166_0063160</name>
</gene>
<dbReference type="AlphaFoldDB" id="A0A0K3CPS3"/>